<proteinExistence type="predicted"/>
<evidence type="ECO:0000313" key="2">
    <source>
        <dbReference type="Proteomes" id="UP000299102"/>
    </source>
</evidence>
<comment type="caution">
    <text evidence="1">The sequence shown here is derived from an EMBL/GenBank/DDBJ whole genome shotgun (WGS) entry which is preliminary data.</text>
</comment>
<sequence length="77" mass="8697">MRIPLMVDHSKTSCQEIADEVFSDEALNIKVVMIVFLASGTAVRISGKAEYESSILVSMRRSMRNLPDYLLRFLESS</sequence>
<dbReference type="AlphaFoldDB" id="A0A4C1XZI1"/>
<name>A0A4C1XZI1_EUMVA</name>
<gene>
    <name evidence="1" type="ORF">EVAR_25369_1</name>
</gene>
<dbReference type="EMBL" id="BGZK01000997">
    <property type="protein sequence ID" value="GBP67972.1"/>
    <property type="molecule type" value="Genomic_DNA"/>
</dbReference>
<keyword evidence="2" id="KW-1185">Reference proteome</keyword>
<dbReference type="Proteomes" id="UP000299102">
    <property type="component" value="Unassembled WGS sequence"/>
</dbReference>
<accession>A0A4C1XZI1</accession>
<organism evidence="1 2">
    <name type="scientific">Eumeta variegata</name>
    <name type="common">Bagworm moth</name>
    <name type="synonym">Eumeta japonica</name>
    <dbReference type="NCBI Taxonomy" id="151549"/>
    <lineage>
        <taxon>Eukaryota</taxon>
        <taxon>Metazoa</taxon>
        <taxon>Ecdysozoa</taxon>
        <taxon>Arthropoda</taxon>
        <taxon>Hexapoda</taxon>
        <taxon>Insecta</taxon>
        <taxon>Pterygota</taxon>
        <taxon>Neoptera</taxon>
        <taxon>Endopterygota</taxon>
        <taxon>Lepidoptera</taxon>
        <taxon>Glossata</taxon>
        <taxon>Ditrysia</taxon>
        <taxon>Tineoidea</taxon>
        <taxon>Psychidae</taxon>
        <taxon>Oiketicinae</taxon>
        <taxon>Eumeta</taxon>
    </lineage>
</organism>
<evidence type="ECO:0000313" key="1">
    <source>
        <dbReference type="EMBL" id="GBP67972.1"/>
    </source>
</evidence>
<protein>
    <submittedName>
        <fullName evidence="1">Uncharacterized protein</fullName>
    </submittedName>
</protein>
<reference evidence="1 2" key="1">
    <citation type="journal article" date="2019" name="Commun. Biol.">
        <title>The bagworm genome reveals a unique fibroin gene that provides high tensile strength.</title>
        <authorList>
            <person name="Kono N."/>
            <person name="Nakamura H."/>
            <person name="Ohtoshi R."/>
            <person name="Tomita M."/>
            <person name="Numata K."/>
            <person name="Arakawa K."/>
        </authorList>
    </citation>
    <scope>NUCLEOTIDE SEQUENCE [LARGE SCALE GENOMIC DNA]</scope>
</reference>